<gene>
    <name evidence="9" type="primary">lspA</name>
    <name evidence="11" type="ORF">CLV98_103404</name>
</gene>
<dbReference type="RefSeq" id="WP_109673933.1">
    <property type="nucleotide sequence ID" value="NZ_QGDT01000003.1"/>
</dbReference>
<name>A0A316ANG3_9BACT</name>
<dbReference type="Proteomes" id="UP000245880">
    <property type="component" value="Unassembled WGS sequence"/>
</dbReference>
<comment type="pathway">
    <text evidence="9">Protein modification; lipoprotein biosynthesis (signal peptide cleavage).</text>
</comment>
<comment type="similarity">
    <text evidence="1 9 10">Belongs to the peptidase A8 family.</text>
</comment>
<comment type="catalytic activity">
    <reaction evidence="9">
        <text>Release of signal peptides from bacterial membrane prolipoproteins. Hydrolyzes -Xaa-Yaa-Zaa-|-(S,diacylglyceryl)Cys-, in which Xaa is hydrophobic (preferably Leu), and Yaa (Ala or Ser) and Zaa (Gly or Ala) have small, neutral side chains.</text>
        <dbReference type="EC" id="3.4.23.36"/>
    </reaction>
</comment>
<dbReference type="EC" id="3.4.23.36" evidence="9"/>
<keyword evidence="2 9" id="KW-1003">Cell membrane</keyword>
<dbReference type="HAMAP" id="MF_00161">
    <property type="entry name" value="LspA"/>
    <property type="match status" value="1"/>
</dbReference>
<feature type="active site" evidence="9">
    <location>
        <position position="142"/>
    </location>
</feature>
<evidence type="ECO:0000256" key="6">
    <source>
        <dbReference type="ARBA" id="ARBA00022801"/>
    </source>
</evidence>
<protein>
    <recommendedName>
        <fullName evidence="9">Lipoprotein signal peptidase</fullName>
        <ecNumber evidence="9">3.4.23.36</ecNumber>
    </recommendedName>
    <alternativeName>
        <fullName evidence="9">Prolipoprotein signal peptidase</fullName>
    </alternativeName>
    <alternativeName>
        <fullName evidence="9">Signal peptidase II</fullName>
        <shortName evidence="9">SPase II</shortName>
    </alternativeName>
</protein>
<dbReference type="InterPro" id="IPR001872">
    <property type="entry name" value="Peptidase_A8"/>
</dbReference>
<comment type="caution">
    <text evidence="11">The sequence shown here is derived from an EMBL/GenBank/DDBJ whole genome shotgun (WGS) entry which is preliminary data.</text>
</comment>
<evidence type="ECO:0000256" key="4">
    <source>
        <dbReference type="ARBA" id="ARBA00022692"/>
    </source>
</evidence>
<evidence type="ECO:0000256" key="3">
    <source>
        <dbReference type="ARBA" id="ARBA00022670"/>
    </source>
</evidence>
<feature type="active site" evidence="9">
    <location>
        <position position="124"/>
    </location>
</feature>
<keyword evidence="3 9" id="KW-0645">Protease</keyword>
<evidence type="ECO:0000256" key="1">
    <source>
        <dbReference type="ARBA" id="ARBA00006139"/>
    </source>
</evidence>
<sequence>MKKSDFQNIGIIILLLVNLSCDQISKELARNSIDDHEIIPVIEQYFTLTKVENTGAFLSMGSELPQQVKNIVLSIVPLLTLIFGVFYLFRNTSLSMLSKIALSTAIGGGFGNIYDRLFRGSVTDFMHLNFGFIQSGIFNMADVSIMIGMILFIVQSIFPSKTPLQP</sequence>
<feature type="transmembrane region" description="Helical" evidence="9">
    <location>
        <begin position="136"/>
        <end position="158"/>
    </location>
</feature>
<dbReference type="NCBIfam" id="TIGR00077">
    <property type="entry name" value="lspA"/>
    <property type="match status" value="1"/>
</dbReference>
<evidence type="ECO:0000256" key="2">
    <source>
        <dbReference type="ARBA" id="ARBA00022475"/>
    </source>
</evidence>
<keyword evidence="5 9" id="KW-0064">Aspartyl protease</keyword>
<feature type="transmembrane region" description="Helical" evidence="9">
    <location>
        <begin position="71"/>
        <end position="89"/>
    </location>
</feature>
<comment type="function">
    <text evidence="9">This protein specifically catalyzes the removal of signal peptides from prolipoproteins.</text>
</comment>
<keyword evidence="7 9" id="KW-1133">Transmembrane helix</keyword>
<organism evidence="11 12">
    <name type="scientific">Dyadobacter jejuensis</name>
    <dbReference type="NCBI Taxonomy" id="1082580"/>
    <lineage>
        <taxon>Bacteria</taxon>
        <taxon>Pseudomonadati</taxon>
        <taxon>Bacteroidota</taxon>
        <taxon>Cytophagia</taxon>
        <taxon>Cytophagales</taxon>
        <taxon>Spirosomataceae</taxon>
        <taxon>Dyadobacter</taxon>
    </lineage>
</organism>
<evidence type="ECO:0000256" key="8">
    <source>
        <dbReference type="ARBA" id="ARBA00023136"/>
    </source>
</evidence>
<comment type="subcellular location">
    <subcellularLocation>
        <location evidence="9">Cell membrane</location>
        <topology evidence="9">Multi-pass membrane protein</topology>
    </subcellularLocation>
</comment>
<dbReference type="GO" id="GO:0004190">
    <property type="term" value="F:aspartic-type endopeptidase activity"/>
    <property type="evidence" value="ECO:0007669"/>
    <property type="project" value="UniProtKB-UniRule"/>
</dbReference>
<dbReference type="UniPathway" id="UPA00665"/>
<evidence type="ECO:0000256" key="10">
    <source>
        <dbReference type="RuleBase" id="RU004181"/>
    </source>
</evidence>
<evidence type="ECO:0000256" key="9">
    <source>
        <dbReference type="HAMAP-Rule" id="MF_00161"/>
    </source>
</evidence>
<dbReference type="GO" id="GO:0006508">
    <property type="term" value="P:proteolysis"/>
    <property type="evidence" value="ECO:0007669"/>
    <property type="project" value="UniProtKB-KW"/>
</dbReference>
<keyword evidence="6 9" id="KW-0378">Hydrolase</keyword>
<dbReference type="EMBL" id="QGDT01000003">
    <property type="protein sequence ID" value="PWJ59031.1"/>
    <property type="molecule type" value="Genomic_DNA"/>
</dbReference>
<evidence type="ECO:0000256" key="5">
    <source>
        <dbReference type="ARBA" id="ARBA00022750"/>
    </source>
</evidence>
<evidence type="ECO:0000313" key="11">
    <source>
        <dbReference type="EMBL" id="PWJ59031.1"/>
    </source>
</evidence>
<dbReference type="PRINTS" id="PR00781">
    <property type="entry name" value="LIPOSIGPTASE"/>
</dbReference>
<evidence type="ECO:0000256" key="7">
    <source>
        <dbReference type="ARBA" id="ARBA00022989"/>
    </source>
</evidence>
<dbReference type="PANTHER" id="PTHR33695">
    <property type="entry name" value="LIPOPROTEIN SIGNAL PEPTIDASE"/>
    <property type="match status" value="1"/>
</dbReference>
<dbReference type="OrthoDB" id="9810259at2"/>
<keyword evidence="4 9" id="KW-0812">Transmembrane</keyword>
<dbReference type="GO" id="GO:0005886">
    <property type="term" value="C:plasma membrane"/>
    <property type="evidence" value="ECO:0007669"/>
    <property type="project" value="UniProtKB-SubCell"/>
</dbReference>
<dbReference type="PANTHER" id="PTHR33695:SF1">
    <property type="entry name" value="LIPOPROTEIN SIGNAL PEPTIDASE"/>
    <property type="match status" value="1"/>
</dbReference>
<reference evidence="11 12" key="1">
    <citation type="submission" date="2018-03" db="EMBL/GenBank/DDBJ databases">
        <title>Genomic Encyclopedia of Archaeal and Bacterial Type Strains, Phase II (KMG-II): from individual species to whole genera.</title>
        <authorList>
            <person name="Goeker M."/>
        </authorList>
    </citation>
    <scope>NUCLEOTIDE SEQUENCE [LARGE SCALE GENOMIC DNA]</scope>
    <source>
        <strain evidence="11 12">DSM 100346</strain>
    </source>
</reference>
<dbReference type="AlphaFoldDB" id="A0A316ANG3"/>
<keyword evidence="12" id="KW-1185">Reference proteome</keyword>
<accession>A0A316ANG3</accession>
<keyword evidence="8 9" id="KW-0472">Membrane</keyword>
<evidence type="ECO:0000313" key="12">
    <source>
        <dbReference type="Proteomes" id="UP000245880"/>
    </source>
</evidence>
<comment type="caution">
    <text evidence="9">Lacks conserved residue(s) required for the propagation of feature annotation.</text>
</comment>
<dbReference type="Pfam" id="PF01252">
    <property type="entry name" value="Peptidase_A8"/>
    <property type="match status" value="1"/>
</dbReference>
<proteinExistence type="inferred from homology"/>